<organism evidence="1 2">
    <name type="scientific">Senegalia massiliensis</name>
    <dbReference type="NCBI Taxonomy" id="1720316"/>
    <lineage>
        <taxon>Bacteria</taxon>
        <taxon>Bacillati</taxon>
        <taxon>Bacillota</taxon>
        <taxon>Clostridia</taxon>
        <taxon>Eubacteriales</taxon>
        <taxon>Clostridiaceae</taxon>
        <taxon>Senegalia</taxon>
    </lineage>
</organism>
<comment type="caution">
    <text evidence="1">The sequence shown here is derived from an EMBL/GenBank/DDBJ whole genome shotgun (WGS) entry which is preliminary data.</text>
</comment>
<dbReference type="OrthoDB" id="9791330at2"/>
<reference evidence="1 2" key="1">
    <citation type="submission" date="2018-08" db="EMBL/GenBank/DDBJ databases">
        <title>Murine metabolic-syndrome-specific gut microbial biobank.</title>
        <authorList>
            <person name="Liu C."/>
        </authorList>
    </citation>
    <scope>NUCLEOTIDE SEQUENCE [LARGE SCALE GENOMIC DNA]</scope>
    <source>
        <strain evidence="1 2">583</strain>
    </source>
</reference>
<evidence type="ECO:0000313" key="2">
    <source>
        <dbReference type="Proteomes" id="UP000467132"/>
    </source>
</evidence>
<evidence type="ECO:0000313" key="1">
    <source>
        <dbReference type="EMBL" id="NBI06532.1"/>
    </source>
</evidence>
<dbReference type="Proteomes" id="UP000467132">
    <property type="component" value="Unassembled WGS sequence"/>
</dbReference>
<name>A0A845QZD4_9CLOT</name>
<dbReference type="Gene3D" id="1.20.120.330">
    <property type="entry name" value="Nucleotidyltransferases domain 2"/>
    <property type="match status" value="1"/>
</dbReference>
<protein>
    <submittedName>
        <fullName evidence="1">Uncharacterized protein</fullName>
    </submittedName>
</protein>
<gene>
    <name evidence="1" type="ORF">D3Z33_06600</name>
</gene>
<accession>A0A845QZD4</accession>
<dbReference type="RefSeq" id="WP_160197007.1">
    <property type="nucleotide sequence ID" value="NZ_QXXA01000006.1"/>
</dbReference>
<dbReference type="EMBL" id="QXXA01000006">
    <property type="protein sequence ID" value="NBI06532.1"/>
    <property type="molecule type" value="Genomic_DNA"/>
</dbReference>
<proteinExistence type="predicted"/>
<dbReference type="AlphaFoldDB" id="A0A845QZD4"/>
<keyword evidence="2" id="KW-1185">Reference proteome</keyword>
<sequence>MKNDKKILEIIKNKIVEDYRDDILLLVVYGNKNINVDEKLGLSFYFISKNEIGKKLSTQFIVEGVSYDLFSISWDRLISNAAMDSPQGYLLLDTEVIYHSDEEALARFKNLKNSLKTVLSGKYDEALINKAYEYFNESYIYIYNMNRFNDSMSSIRLESGKLLGKISNALGFANRMYYKNGNGSVIKDSLNLKKLPRDYKDLVDDIIFSSDTEEIYLKSLELVENTREFLLGIKKDNRQDELFETLFYGYYEELKKTINKCKIAVTQKDYYKLFELFSFIQEEVSQFIAKVEEGIWYDDRNSYVEYNKYFDEIFRVDLLELTSQKDDEQILMAINKFQKDFISLIRKNQIRILDFKSVEEFEIYFRDK</sequence>